<sequence length="379" mass="41520">MKSYNLSAIGIEVIFDLGLGQISKLVVTRDGRELSPFHTVPWRDDPNQEFPEGTDPHLERMSVDFFCAPFAKSDIENTPLHGWPANAPWTLLEEEDFEGSKRASFLLSKTVMGGQVIKTLTVRDRHPFLYQSHRFVGSQGSIPVAYHPMVSLPSGGVVSVSPKLRAETMAISLEPDPERGKSALAYPSTSEDLHAFPTSDGGQVDLLRYPIADINEDLVMLIENPANPLGWTAVVRPNERDIAIALKQPAVLPATIFWYSNGGRFYAPWNGRHRGVLGVEEACTYFAYGHSSSISDNHLSRNGIKTAISLEGDPEIRCVIGATTLFGHETEAERIDIVDGQLRVTMRGGHNFMLPYDADFLAKSAKQGAGSGSARAIAD</sequence>
<dbReference type="STRING" id="266779.Meso_3709"/>
<dbReference type="eggNOG" id="COG2017">
    <property type="taxonomic scope" value="Bacteria"/>
</dbReference>
<protein>
    <recommendedName>
        <fullName evidence="2">Aldose 1-epimerase</fullName>
    </recommendedName>
</protein>
<gene>
    <name evidence="1" type="ordered locus">Meso_3709</name>
</gene>
<organism evidence="1">
    <name type="scientific">Chelativorans sp. (strain BNC1)</name>
    <dbReference type="NCBI Taxonomy" id="266779"/>
    <lineage>
        <taxon>Bacteria</taxon>
        <taxon>Pseudomonadati</taxon>
        <taxon>Pseudomonadota</taxon>
        <taxon>Alphaproteobacteria</taxon>
        <taxon>Hyphomicrobiales</taxon>
        <taxon>Phyllobacteriaceae</taxon>
        <taxon>Chelativorans</taxon>
    </lineage>
</organism>
<dbReference type="EMBL" id="CP000390">
    <property type="protein sequence ID" value="ABG65077.1"/>
    <property type="molecule type" value="Genomic_DNA"/>
</dbReference>
<evidence type="ECO:0008006" key="2">
    <source>
        <dbReference type="Google" id="ProtNLM"/>
    </source>
</evidence>
<dbReference type="AlphaFoldDB" id="Q11BZ8"/>
<dbReference type="OrthoDB" id="7335506at2"/>
<evidence type="ECO:0000313" key="1">
    <source>
        <dbReference type="EMBL" id="ABG65077.1"/>
    </source>
</evidence>
<reference evidence="1" key="1">
    <citation type="submission" date="2006-06" db="EMBL/GenBank/DDBJ databases">
        <title>Complete sequence of chromosome of Chelativorans sp. BNC1.</title>
        <authorList>
            <consortium name="US DOE Joint Genome Institute"/>
            <person name="Copeland A."/>
            <person name="Lucas S."/>
            <person name="Lapidus A."/>
            <person name="Barry K."/>
            <person name="Detter J.C."/>
            <person name="Glavina del Rio T."/>
            <person name="Hammon N."/>
            <person name="Israni S."/>
            <person name="Dalin E."/>
            <person name="Tice H."/>
            <person name="Pitluck S."/>
            <person name="Chertkov O."/>
            <person name="Brettin T."/>
            <person name="Bruce D."/>
            <person name="Han C."/>
            <person name="Tapia R."/>
            <person name="Gilna P."/>
            <person name="Schmutz J."/>
            <person name="Larimer F."/>
            <person name="Land M."/>
            <person name="Hauser L."/>
            <person name="Kyrpides N."/>
            <person name="Mikhailova N."/>
            <person name="Richardson P."/>
        </authorList>
    </citation>
    <scope>NUCLEOTIDE SEQUENCE</scope>
    <source>
        <strain evidence="1">BNC1</strain>
    </source>
</reference>
<name>Q11BZ8_CHESB</name>
<accession>Q11BZ8</accession>
<proteinExistence type="predicted"/>
<dbReference type="HOGENOM" id="CLU_059919_0_0_5"/>
<dbReference type="KEGG" id="mes:Meso_3709"/>